<proteinExistence type="inferred from homology"/>
<keyword evidence="2" id="KW-1003">Cell membrane</keyword>
<gene>
    <name evidence="12" type="ORF">Ctaglu_40990</name>
</gene>
<evidence type="ECO:0000313" key="13">
    <source>
        <dbReference type="Proteomes" id="UP000287872"/>
    </source>
</evidence>
<dbReference type="PANTHER" id="PTHR32089">
    <property type="entry name" value="METHYL-ACCEPTING CHEMOTAXIS PROTEIN MCPB"/>
    <property type="match status" value="1"/>
</dbReference>
<evidence type="ECO:0000256" key="9">
    <source>
        <dbReference type="SAM" id="Phobius"/>
    </source>
</evidence>
<keyword evidence="4 9" id="KW-1133">Transmembrane helix</keyword>
<keyword evidence="13" id="KW-1185">Reference proteome</keyword>
<dbReference type="AlphaFoldDB" id="A0A401USJ8"/>
<dbReference type="InterPro" id="IPR004089">
    <property type="entry name" value="MCPsignal_dom"/>
</dbReference>
<keyword evidence="3 9" id="KW-0812">Transmembrane</keyword>
<evidence type="ECO:0000256" key="7">
    <source>
        <dbReference type="ARBA" id="ARBA00029447"/>
    </source>
</evidence>
<dbReference type="Pfam" id="PF17203">
    <property type="entry name" value="sCache_3_2"/>
    <property type="match status" value="1"/>
</dbReference>
<dbReference type="InterPro" id="IPR033463">
    <property type="entry name" value="sCache_3"/>
</dbReference>
<dbReference type="PROSITE" id="PS50111">
    <property type="entry name" value="CHEMOTAXIS_TRANSDUC_2"/>
    <property type="match status" value="1"/>
</dbReference>
<feature type="domain" description="HAMP" evidence="11">
    <location>
        <begin position="196"/>
        <end position="252"/>
    </location>
</feature>
<dbReference type="GO" id="GO:0007165">
    <property type="term" value="P:signal transduction"/>
    <property type="evidence" value="ECO:0007669"/>
    <property type="project" value="UniProtKB-KW"/>
</dbReference>
<evidence type="ECO:0000256" key="1">
    <source>
        <dbReference type="ARBA" id="ARBA00004651"/>
    </source>
</evidence>
<evidence type="ECO:0000313" key="12">
    <source>
        <dbReference type="EMBL" id="GCD12476.1"/>
    </source>
</evidence>
<dbReference type="GO" id="GO:0005886">
    <property type="term" value="C:plasma membrane"/>
    <property type="evidence" value="ECO:0007669"/>
    <property type="project" value="UniProtKB-SubCell"/>
</dbReference>
<evidence type="ECO:0000256" key="8">
    <source>
        <dbReference type="PROSITE-ProRule" id="PRU00284"/>
    </source>
</evidence>
<protein>
    <recommendedName>
        <fullName evidence="14">Methyl-accepting chemotaxis protein</fullName>
    </recommendedName>
</protein>
<evidence type="ECO:0000259" key="11">
    <source>
        <dbReference type="PROSITE" id="PS50885"/>
    </source>
</evidence>
<feature type="transmembrane region" description="Helical" evidence="9">
    <location>
        <begin position="172"/>
        <end position="195"/>
    </location>
</feature>
<dbReference type="PANTHER" id="PTHR32089:SF112">
    <property type="entry name" value="LYSOZYME-LIKE PROTEIN-RELATED"/>
    <property type="match status" value="1"/>
</dbReference>
<evidence type="ECO:0000259" key="10">
    <source>
        <dbReference type="PROSITE" id="PS50111"/>
    </source>
</evidence>
<dbReference type="InterPro" id="IPR029151">
    <property type="entry name" value="Sensor-like_sf"/>
</dbReference>
<dbReference type="SUPFAM" id="SSF58104">
    <property type="entry name" value="Methyl-accepting chemotaxis protein (MCP) signaling domain"/>
    <property type="match status" value="1"/>
</dbReference>
<evidence type="ECO:0000256" key="4">
    <source>
        <dbReference type="ARBA" id="ARBA00022989"/>
    </source>
</evidence>
<dbReference type="Gene3D" id="3.30.450.20">
    <property type="entry name" value="PAS domain"/>
    <property type="match status" value="1"/>
</dbReference>
<accession>A0A401USJ8</accession>
<feature type="domain" description="Methyl-accepting transducer" evidence="10">
    <location>
        <begin position="271"/>
        <end position="522"/>
    </location>
</feature>
<evidence type="ECO:0008006" key="14">
    <source>
        <dbReference type="Google" id="ProtNLM"/>
    </source>
</evidence>
<dbReference type="PROSITE" id="PS50885">
    <property type="entry name" value="HAMP"/>
    <property type="match status" value="1"/>
</dbReference>
<keyword evidence="6 8" id="KW-0807">Transducer</keyword>
<organism evidence="12 13">
    <name type="scientific">Clostridium tagluense</name>
    <dbReference type="NCBI Taxonomy" id="360422"/>
    <lineage>
        <taxon>Bacteria</taxon>
        <taxon>Bacillati</taxon>
        <taxon>Bacillota</taxon>
        <taxon>Clostridia</taxon>
        <taxon>Eubacteriales</taxon>
        <taxon>Clostridiaceae</taxon>
        <taxon>Clostridium</taxon>
    </lineage>
</organism>
<dbReference type="OrthoDB" id="1062at2"/>
<feature type="transmembrane region" description="Helical" evidence="9">
    <location>
        <begin position="12"/>
        <end position="36"/>
    </location>
</feature>
<comment type="caution">
    <text evidence="12">The sequence shown here is derived from an EMBL/GenBank/DDBJ whole genome shotgun (WGS) entry which is preliminary data.</text>
</comment>
<reference evidence="12 13" key="1">
    <citation type="submission" date="2018-11" db="EMBL/GenBank/DDBJ databases">
        <title>Genome sequencing and assembly of Clostridium tagluense strain A121.</title>
        <authorList>
            <person name="Murakami T."/>
            <person name="Segawa T."/>
            <person name="Shcherbakova V.A."/>
            <person name="Mori H."/>
            <person name="Yoshimura Y."/>
        </authorList>
    </citation>
    <scope>NUCLEOTIDE SEQUENCE [LARGE SCALE GENOMIC DNA]</scope>
    <source>
        <strain evidence="12 13">A121</strain>
    </source>
</reference>
<sequence length="558" mass="61240">MKNKKSKTLKGKLVFITLAIFLTVLVLSTFIVSFLIKNEMKTVLLSKSLETTKEISYEVNNILNTKDINIEALQSFVVNKSKQSNITYAVIIDTNAKAIAHSDKMKIGKVYDDDYTIDGAKNGNIKTSRFYADVQKYWTYDIMVPIYANKTLIGALDIGIPEKGITEVVNKILVIQFILLIISLIVISVLLMLIFGKALSPINKMVVGLDKIGKFDLTDSDEISELIKRQDEMGKIANSIRNMQTGVSSLIKGIMDNSQNLRGSSEELSATMQELTSTIVTIDSAVKNIANEIQESSSATEEISASVEEVDASINELSQKAMQGSNNANGAKERATEVKKSSGKAIEDTQELYAEKQDKMLKAIEDGKVVDSIKVMADTIASIAEQTNLLALNAAIEAARAGEQGRGFAVVADEVRKLAEQSSQAVISIQDTIIRVQDAFKSSTDTGSDILQFINKDIQEQFDAYGEAGNQYYNDSDFVSKTSEEIATMSEQITATVGQVSEAVQIMAQSSQKSNEQAETIKESMDETTKAIEQVALIAKSQSEFSQKLDEMVKEFKI</sequence>
<evidence type="ECO:0000256" key="3">
    <source>
        <dbReference type="ARBA" id="ARBA00022692"/>
    </source>
</evidence>
<dbReference type="Pfam" id="PF00015">
    <property type="entry name" value="MCPsignal"/>
    <property type="match status" value="1"/>
</dbReference>
<dbReference type="RefSeq" id="WP_125005210.1">
    <property type="nucleotide sequence ID" value="NZ_BHYK01000034.1"/>
</dbReference>
<dbReference type="Gene3D" id="1.10.287.950">
    <property type="entry name" value="Methyl-accepting chemotaxis protein"/>
    <property type="match status" value="1"/>
</dbReference>
<comment type="similarity">
    <text evidence="7">Belongs to the methyl-accepting chemotaxis (MCP) protein family.</text>
</comment>
<dbReference type="Proteomes" id="UP000287872">
    <property type="component" value="Unassembled WGS sequence"/>
</dbReference>
<dbReference type="EMBL" id="BHYK01000034">
    <property type="protein sequence ID" value="GCD12476.1"/>
    <property type="molecule type" value="Genomic_DNA"/>
</dbReference>
<keyword evidence="5 9" id="KW-0472">Membrane</keyword>
<evidence type="ECO:0000256" key="5">
    <source>
        <dbReference type="ARBA" id="ARBA00023136"/>
    </source>
</evidence>
<evidence type="ECO:0000256" key="6">
    <source>
        <dbReference type="ARBA" id="ARBA00023224"/>
    </source>
</evidence>
<dbReference type="SUPFAM" id="SSF103190">
    <property type="entry name" value="Sensory domain-like"/>
    <property type="match status" value="1"/>
</dbReference>
<comment type="subcellular location">
    <subcellularLocation>
        <location evidence="1">Cell membrane</location>
        <topology evidence="1">Multi-pass membrane protein</topology>
    </subcellularLocation>
</comment>
<dbReference type="InterPro" id="IPR003660">
    <property type="entry name" value="HAMP_dom"/>
</dbReference>
<evidence type="ECO:0000256" key="2">
    <source>
        <dbReference type="ARBA" id="ARBA00022475"/>
    </source>
</evidence>
<name>A0A401USJ8_9CLOT</name>
<dbReference type="SMART" id="SM00283">
    <property type="entry name" value="MA"/>
    <property type="match status" value="1"/>
</dbReference>